<organism evidence="3 4">
    <name type="scientific">Caenorhabditis japonica</name>
    <dbReference type="NCBI Taxonomy" id="281687"/>
    <lineage>
        <taxon>Eukaryota</taxon>
        <taxon>Metazoa</taxon>
        <taxon>Ecdysozoa</taxon>
        <taxon>Nematoda</taxon>
        <taxon>Chromadorea</taxon>
        <taxon>Rhabditida</taxon>
        <taxon>Rhabditina</taxon>
        <taxon>Rhabditomorpha</taxon>
        <taxon>Rhabditoidea</taxon>
        <taxon>Rhabditidae</taxon>
        <taxon>Peloderinae</taxon>
        <taxon>Caenorhabditis</taxon>
    </lineage>
</organism>
<feature type="signal peptide" evidence="2">
    <location>
        <begin position="1"/>
        <end position="19"/>
    </location>
</feature>
<keyword evidence="4" id="KW-1185">Reference proteome</keyword>
<name>A0A8R1DIA6_CAEJA</name>
<evidence type="ECO:0000256" key="2">
    <source>
        <dbReference type="SAM" id="SignalP"/>
    </source>
</evidence>
<evidence type="ECO:0000313" key="3">
    <source>
        <dbReference type="EnsemblMetazoa" id="CJA03605b.1"/>
    </source>
</evidence>
<reference evidence="3" key="2">
    <citation type="submission" date="2022-06" db="UniProtKB">
        <authorList>
            <consortium name="EnsemblMetazoa"/>
        </authorList>
    </citation>
    <scope>IDENTIFICATION</scope>
    <source>
        <strain evidence="3">DF5081</strain>
    </source>
</reference>
<feature type="chain" id="PRO_5035789404" evidence="2">
    <location>
        <begin position="20"/>
        <end position="193"/>
    </location>
</feature>
<dbReference type="Proteomes" id="UP000005237">
    <property type="component" value="Unassembled WGS sequence"/>
</dbReference>
<evidence type="ECO:0000313" key="4">
    <source>
        <dbReference type="Proteomes" id="UP000005237"/>
    </source>
</evidence>
<reference evidence="4" key="1">
    <citation type="submission" date="2010-08" db="EMBL/GenBank/DDBJ databases">
        <authorList>
            <consortium name="Caenorhabditis japonica Sequencing Consortium"/>
            <person name="Wilson R.K."/>
        </authorList>
    </citation>
    <scope>NUCLEOTIDE SEQUENCE [LARGE SCALE GENOMIC DNA]</scope>
    <source>
        <strain evidence="4">DF5081</strain>
    </source>
</reference>
<feature type="transmembrane region" description="Helical" evidence="1">
    <location>
        <begin position="69"/>
        <end position="96"/>
    </location>
</feature>
<keyword evidence="2" id="KW-0732">Signal</keyword>
<accession>A0A8R1DIA6</accession>
<evidence type="ECO:0000256" key="1">
    <source>
        <dbReference type="SAM" id="Phobius"/>
    </source>
</evidence>
<keyword evidence="1" id="KW-0812">Transmembrane</keyword>
<dbReference type="EnsemblMetazoa" id="CJA03605b.1">
    <property type="protein sequence ID" value="CJA03605b.1"/>
    <property type="gene ID" value="WBGene00122809"/>
</dbReference>
<proteinExistence type="predicted"/>
<sequence length="193" mass="21895">MRQEALIMMIIFLATVFSAISVVLPQCQPPNDCSVHVFRVRLSQKPEGEEPVENTTYSPNSPSYKQNEFPVLLVTFLLFVGIFLGILFTAFCLFMADTRKEPQFDRSSAVIYTKVGDNSSNATEMRPMLRREIEMVRQDQMESGSVARSMSCELFLFLFLFRGKQEKIIAAGTRPWHKASSSVPQSTSRHISL</sequence>
<dbReference type="AlphaFoldDB" id="A0A8R1DIA6"/>
<keyword evidence="1" id="KW-0472">Membrane</keyword>
<protein>
    <submittedName>
        <fullName evidence="3">Uncharacterized protein</fullName>
    </submittedName>
</protein>
<keyword evidence="1" id="KW-1133">Transmembrane helix</keyword>